<evidence type="ECO:0000256" key="6">
    <source>
        <dbReference type="ARBA" id="ARBA00022840"/>
    </source>
</evidence>
<dbReference type="AlphaFoldDB" id="M4VAP2"/>
<proteinExistence type="inferred from homology"/>
<keyword evidence="3 11" id="KW-0547">Nucleotide-binding</keyword>
<dbReference type="PROSITE" id="PS51194">
    <property type="entry name" value="HELICASE_CTER"/>
    <property type="match status" value="1"/>
</dbReference>
<dbReference type="RefSeq" id="WP_015469571.1">
    <property type="nucleotide sequence ID" value="NC_020813.1"/>
</dbReference>
<evidence type="ECO:0000256" key="4">
    <source>
        <dbReference type="ARBA" id="ARBA00022801"/>
    </source>
</evidence>
<reference evidence="16 17" key="1">
    <citation type="journal article" date="2013" name="ISME J.">
        <title>By their genes ye shall know them: genomic signatures of predatory bacteria.</title>
        <authorList>
            <person name="Pasternak Z."/>
            <person name="Pietrokovski S."/>
            <person name="Rotem O."/>
            <person name="Gophna U."/>
            <person name="Lurie-Weinberger M.N."/>
            <person name="Jurkevitch E."/>
        </authorList>
    </citation>
    <scope>NUCLEOTIDE SEQUENCE [LARGE SCALE GENOMIC DNA]</scope>
    <source>
        <strain evidence="16 17">JSS</strain>
    </source>
</reference>
<keyword evidence="17" id="KW-1185">Reference proteome</keyword>
<dbReference type="GO" id="GO:0003724">
    <property type="term" value="F:RNA helicase activity"/>
    <property type="evidence" value="ECO:0007669"/>
    <property type="project" value="UniProtKB-EC"/>
</dbReference>
<dbReference type="PATRIC" id="fig|1184267.3.peg.874"/>
<evidence type="ECO:0000256" key="1">
    <source>
        <dbReference type="ARBA" id="ARBA00012552"/>
    </source>
</evidence>
<dbReference type="GO" id="GO:0009266">
    <property type="term" value="P:response to temperature stimulus"/>
    <property type="evidence" value="ECO:0007669"/>
    <property type="project" value="UniProtKB-ARBA"/>
</dbReference>
<dbReference type="FunFam" id="3.40.50.300:FF:000108">
    <property type="entry name" value="ATP-dependent RNA helicase RhlE"/>
    <property type="match status" value="1"/>
</dbReference>
<feature type="compositionally biased region" description="Basic residues" evidence="12">
    <location>
        <begin position="417"/>
        <end position="434"/>
    </location>
</feature>
<dbReference type="Proteomes" id="UP000012040">
    <property type="component" value="Chromosome"/>
</dbReference>
<feature type="domain" description="DEAD-box RNA helicase Q" evidence="15">
    <location>
        <begin position="9"/>
        <end position="37"/>
    </location>
</feature>
<dbReference type="InterPro" id="IPR011545">
    <property type="entry name" value="DEAD/DEAH_box_helicase_dom"/>
</dbReference>
<evidence type="ECO:0000256" key="11">
    <source>
        <dbReference type="RuleBase" id="RU000492"/>
    </source>
</evidence>
<dbReference type="PANTHER" id="PTHR47959">
    <property type="entry name" value="ATP-DEPENDENT RNA HELICASE RHLE-RELATED"/>
    <property type="match status" value="1"/>
</dbReference>
<keyword evidence="6 11" id="KW-0067">ATP-binding</keyword>
<dbReference type="EC" id="3.6.4.13" evidence="1"/>
<comment type="catalytic activity">
    <reaction evidence="8">
        <text>ATP + H2O = ADP + phosphate + H(+)</text>
        <dbReference type="Rhea" id="RHEA:13065"/>
        <dbReference type="ChEBI" id="CHEBI:15377"/>
        <dbReference type="ChEBI" id="CHEBI:15378"/>
        <dbReference type="ChEBI" id="CHEBI:30616"/>
        <dbReference type="ChEBI" id="CHEBI:43474"/>
        <dbReference type="ChEBI" id="CHEBI:456216"/>
        <dbReference type="EC" id="3.6.4.13"/>
    </reaction>
</comment>
<evidence type="ECO:0000313" key="17">
    <source>
        <dbReference type="Proteomes" id="UP000012040"/>
    </source>
</evidence>
<evidence type="ECO:0000259" key="15">
    <source>
        <dbReference type="PROSITE" id="PS51195"/>
    </source>
</evidence>
<evidence type="ECO:0000256" key="10">
    <source>
        <dbReference type="PROSITE-ProRule" id="PRU00552"/>
    </source>
</evidence>
<dbReference type="EMBL" id="CP003537">
    <property type="protein sequence ID" value="AGH95081.1"/>
    <property type="molecule type" value="Genomic_DNA"/>
</dbReference>
<dbReference type="InterPro" id="IPR014014">
    <property type="entry name" value="RNA_helicase_DEAD_Q_motif"/>
</dbReference>
<feature type="short sequence motif" description="Q motif" evidence="10">
    <location>
        <begin position="9"/>
        <end position="37"/>
    </location>
</feature>
<dbReference type="SMART" id="SM00490">
    <property type="entry name" value="HELICc"/>
    <property type="match status" value="1"/>
</dbReference>
<dbReference type="InterPro" id="IPR000629">
    <property type="entry name" value="RNA-helicase_DEAD-box_CS"/>
</dbReference>
<dbReference type="PROSITE" id="PS00039">
    <property type="entry name" value="DEAD_ATP_HELICASE"/>
    <property type="match status" value="1"/>
</dbReference>
<dbReference type="InterPro" id="IPR050079">
    <property type="entry name" value="DEAD_box_RNA_helicase"/>
</dbReference>
<dbReference type="GO" id="GO:0005829">
    <property type="term" value="C:cytosol"/>
    <property type="evidence" value="ECO:0007669"/>
    <property type="project" value="TreeGrafter"/>
</dbReference>
<dbReference type="GO" id="GO:0003676">
    <property type="term" value="F:nucleic acid binding"/>
    <property type="evidence" value="ECO:0007669"/>
    <property type="project" value="InterPro"/>
</dbReference>
<dbReference type="InterPro" id="IPR027417">
    <property type="entry name" value="P-loop_NTPase"/>
</dbReference>
<dbReference type="Gene3D" id="3.40.50.300">
    <property type="entry name" value="P-loop containing nucleotide triphosphate hydrolases"/>
    <property type="match status" value="2"/>
</dbReference>
<name>M4VAP2_9BACT</name>
<dbReference type="CDD" id="cd00268">
    <property type="entry name" value="DEADc"/>
    <property type="match status" value="1"/>
</dbReference>
<sequence length="434" mass="48449">MNTSASTPFQFSDLALIEPILTAIKKAGYQNPTPIQQMAIPHLLKGSDLLGCAQTGTGKTAAFALPILNNIVQNKLFAGPKQVSCLILTPTRELALQIHENFKTYSANLNLHINVVYGGVGINPQIQALRSGSDVLIATPGRLLDLISQKSVSLQKVKIFVLDEADRMLDMGFIQDIRKVLFMMPKERQTLLFSATMPPEIEKLASTMLVKPIKVEASPVSSTADRIKQYVMYVEQSKKRELLKHILEDANFYRVIVFTRTKHGANRVSDVLTKSNIPSEAIHGNKSQNARQRALDNFKNNKTRVLIATDIAARGIDVDGITHVINYEVPNISESYVHRIGRTARAGAEGVAISFCDAEEKSFIRDIEKLTGHKIEVNRDHPFHSDAVENATTLSKGKAKAQIEKKANSPFKDSRFQPKKKRFHDRFRKNQKQK</sequence>
<evidence type="ECO:0000256" key="2">
    <source>
        <dbReference type="ARBA" id="ARBA00022490"/>
    </source>
</evidence>
<comment type="similarity">
    <text evidence="7 11">Belongs to the DEAD box helicase family.</text>
</comment>
<feature type="compositionally biased region" description="Basic and acidic residues" evidence="12">
    <location>
        <begin position="401"/>
        <end position="416"/>
    </location>
</feature>
<dbReference type="InterPro" id="IPR044742">
    <property type="entry name" value="DEAD/DEAH_RhlB"/>
</dbReference>
<protein>
    <recommendedName>
        <fullName evidence="9">DEAD-box ATP-dependent RNA helicase RhpA</fullName>
        <ecNumber evidence="1">3.6.4.13</ecNumber>
    </recommendedName>
</protein>
<dbReference type="InterPro" id="IPR014001">
    <property type="entry name" value="Helicase_ATP-bd"/>
</dbReference>
<evidence type="ECO:0000256" key="5">
    <source>
        <dbReference type="ARBA" id="ARBA00022806"/>
    </source>
</evidence>
<dbReference type="CDD" id="cd18787">
    <property type="entry name" value="SF2_C_DEAD"/>
    <property type="match status" value="1"/>
</dbReference>
<dbReference type="PROSITE" id="PS51192">
    <property type="entry name" value="HELICASE_ATP_BIND_1"/>
    <property type="match status" value="1"/>
</dbReference>
<organism evidence="16 17">
    <name type="scientific">Pseudobdellovibrio exovorus JSS</name>
    <dbReference type="NCBI Taxonomy" id="1184267"/>
    <lineage>
        <taxon>Bacteria</taxon>
        <taxon>Pseudomonadati</taxon>
        <taxon>Bdellovibrionota</taxon>
        <taxon>Bdellovibrionia</taxon>
        <taxon>Bdellovibrionales</taxon>
        <taxon>Pseudobdellovibrionaceae</taxon>
        <taxon>Pseudobdellovibrio</taxon>
    </lineage>
</organism>
<dbReference type="Pfam" id="PF00270">
    <property type="entry name" value="DEAD"/>
    <property type="match status" value="1"/>
</dbReference>
<dbReference type="HOGENOM" id="CLU_003041_28_3_7"/>
<feature type="domain" description="Helicase ATP-binding" evidence="13">
    <location>
        <begin position="40"/>
        <end position="215"/>
    </location>
</feature>
<keyword evidence="5 11" id="KW-0347">Helicase</keyword>
<evidence type="ECO:0000313" key="16">
    <source>
        <dbReference type="EMBL" id="AGH95081.1"/>
    </source>
</evidence>
<dbReference type="GO" id="GO:0042255">
    <property type="term" value="P:ribosome assembly"/>
    <property type="evidence" value="ECO:0007669"/>
    <property type="project" value="UniProtKB-ARBA"/>
</dbReference>
<dbReference type="SMART" id="SM00487">
    <property type="entry name" value="DEXDc"/>
    <property type="match status" value="1"/>
</dbReference>
<feature type="domain" description="Helicase C-terminal" evidence="14">
    <location>
        <begin position="226"/>
        <end position="389"/>
    </location>
</feature>
<evidence type="ECO:0000256" key="12">
    <source>
        <dbReference type="SAM" id="MobiDB-lite"/>
    </source>
</evidence>
<keyword evidence="2" id="KW-0963">Cytoplasm</keyword>
<evidence type="ECO:0000259" key="13">
    <source>
        <dbReference type="PROSITE" id="PS51192"/>
    </source>
</evidence>
<dbReference type="GO" id="GO:0005524">
    <property type="term" value="F:ATP binding"/>
    <property type="evidence" value="ECO:0007669"/>
    <property type="project" value="UniProtKB-KW"/>
</dbReference>
<dbReference type="Pfam" id="PF00271">
    <property type="entry name" value="Helicase_C"/>
    <property type="match status" value="1"/>
</dbReference>
<keyword evidence="4 11" id="KW-0378">Hydrolase</keyword>
<dbReference type="KEGG" id="bex:A11Q_863"/>
<evidence type="ECO:0000256" key="9">
    <source>
        <dbReference type="ARBA" id="ARBA00074363"/>
    </source>
</evidence>
<gene>
    <name evidence="16" type="ORF">A11Q_863</name>
</gene>
<dbReference type="InterPro" id="IPR001650">
    <property type="entry name" value="Helicase_C-like"/>
</dbReference>
<evidence type="ECO:0000256" key="3">
    <source>
        <dbReference type="ARBA" id="ARBA00022741"/>
    </source>
</evidence>
<dbReference type="eggNOG" id="COG0513">
    <property type="taxonomic scope" value="Bacteria"/>
</dbReference>
<evidence type="ECO:0000256" key="7">
    <source>
        <dbReference type="ARBA" id="ARBA00038437"/>
    </source>
</evidence>
<dbReference type="PROSITE" id="PS51195">
    <property type="entry name" value="Q_MOTIF"/>
    <property type="match status" value="1"/>
</dbReference>
<evidence type="ECO:0000259" key="14">
    <source>
        <dbReference type="PROSITE" id="PS51194"/>
    </source>
</evidence>
<evidence type="ECO:0000256" key="8">
    <source>
        <dbReference type="ARBA" id="ARBA00047984"/>
    </source>
</evidence>
<dbReference type="PANTHER" id="PTHR47959:SF13">
    <property type="entry name" value="ATP-DEPENDENT RNA HELICASE RHLE"/>
    <property type="match status" value="1"/>
</dbReference>
<dbReference type="GO" id="GO:0016787">
    <property type="term" value="F:hydrolase activity"/>
    <property type="evidence" value="ECO:0007669"/>
    <property type="project" value="UniProtKB-KW"/>
</dbReference>
<dbReference type="STRING" id="1184267.A11Q_863"/>
<feature type="region of interest" description="Disordered" evidence="12">
    <location>
        <begin position="392"/>
        <end position="434"/>
    </location>
</feature>
<accession>M4VAP2</accession>
<dbReference type="SUPFAM" id="SSF52540">
    <property type="entry name" value="P-loop containing nucleoside triphosphate hydrolases"/>
    <property type="match status" value="1"/>
</dbReference>